<sequence length="212" mass="23522">MNSLSPISTLLKPSSSPLPNDTYPCASRKLTKPGDFSNPISHIFFSDLMSLLLRERIVFLGLQIDDFVADAIISQSLLLNAQVPAKDIFSLIPLCSMAIYDVLQLVRADVSTIAPGQCFINLLVVLADNQFDVEIQTKEIMQNSDNITNIRDNYVSPVEAVEFGIINGCTDSENILPLMPVPDKVKSRFSCADIIIDPRKFLTPEILDDEIY</sequence>
<dbReference type="Pfam" id="PF00574">
    <property type="entry name" value="CLP_protease"/>
    <property type="match status" value="1"/>
</dbReference>
<dbReference type="EMBL" id="JAJJMB010012308">
    <property type="protein sequence ID" value="KAI3878392.1"/>
    <property type="molecule type" value="Genomic_DNA"/>
</dbReference>
<dbReference type="SUPFAM" id="SSF52096">
    <property type="entry name" value="ClpP/crotonase"/>
    <property type="match status" value="1"/>
</dbReference>
<dbReference type="GO" id="GO:0006515">
    <property type="term" value="P:protein quality control for misfolded or incompletely synthesized proteins"/>
    <property type="evidence" value="ECO:0007669"/>
    <property type="project" value="TreeGrafter"/>
</dbReference>
<proteinExistence type="inferred from homology"/>
<dbReference type="PANTHER" id="PTHR10381:SF24">
    <property type="entry name" value="ATP-DEPENDENT CLP PROTEASE PROTEOLYTIC SUBUNIT 4, CHLOROPLASTIC"/>
    <property type="match status" value="1"/>
</dbReference>
<feature type="compositionally biased region" description="Low complexity" evidence="3">
    <location>
        <begin position="1"/>
        <end position="19"/>
    </location>
</feature>
<protein>
    <recommendedName>
        <fullName evidence="2">ATP-dependent Clp protease proteolytic subunit</fullName>
    </recommendedName>
</protein>
<dbReference type="CDD" id="cd07017">
    <property type="entry name" value="S14_ClpP_2"/>
    <property type="match status" value="1"/>
</dbReference>
<dbReference type="Gene3D" id="3.90.226.10">
    <property type="entry name" value="2-enoyl-CoA Hydratase, Chain A, domain 1"/>
    <property type="match status" value="1"/>
</dbReference>
<dbReference type="InterPro" id="IPR023562">
    <property type="entry name" value="ClpP/TepA"/>
</dbReference>
<dbReference type="InterPro" id="IPR029045">
    <property type="entry name" value="ClpP/crotonase-like_dom_sf"/>
</dbReference>
<dbReference type="InterPro" id="IPR001907">
    <property type="entry name" value="ClpP"/>
</dbReference>
<feature type="region of interest" description="Disordered" evidence="3">
    <location>
        <begin position="1"/>
        <end position="23"/>
    </location>
</feature>
<dbReference type="GO" id="GO:0009368">
    <property type="term" value="C:endopeptidase Clp complex"/>
    <property type="evidence" value="ECO:0007669"/>
    <property type="project" value="TreeGrafter"/>
</dbReference>
<evidence type="ECO:0000256" key="2">
    <source>
        <dbReference type="RuleBase" id="RU003567"/>
    </source>
</evidence>
<dbReference type="PRINTS" id="PR00127">
    <property type="entry name" value="CLPPROTEASEP"/>
</dbReference>
<accession>A0AAD4XBP0</accession>
<evidence type="ECO:0000256" key="3">
    <source>
        <dbReference type="SAM" id="MobiDB-lite"/>
    </source>
</evidence>
<organism evidence="4 5">
    <name type="scientific">Papaver atlanticum</name>
    <dbReference type="NCBI Taxonomy" id="357466"/>
    <lineage>
        <taxon>Eukaryota</taxon>
        <taxon>Viridiplantae</taxon>
        <taxon>Streptophyta</taxon>
        <taxon>Embryophyta</taxon>
        <taxon>Tracheophyta</taxon>
        <taxon>Spermatophyta</taxon>
        <taxon>Magnoliopsida</taxon>
        <taxon>Ranunculales</taxon>
        <taxon>Papaveraceae</taxon>
        <taxon>Papaveroideae</taxon>
        <taxon>Papaver</taxon>
    </lineage>
</organism>
<dbReference type="GO" id="GO:0051117">
    <property type="term" value="F:ATPase binding"/>
    <property type="evidence" value="ECO:0007669"/>
    <property type="project" value="TreeGrafter"/>
</dbReference>
<evidence type="ECO:0000313" key="5">
    <source>
        <dbReference type="Proteomes" id="UP001202328"/>
    </source>
</evidence>
<evidence type="ECO:0000256" key="1">
    <source>
        <dbReference type="ARBA" id="ARBA00007039"/>
    </source>
</evidence>
<gene>
    <name evidence="4" type="ORF">MKW98_001807</name>
</gene>
<keyword evidence="5" id="KW-1185">Reference proteome</keyword>
<dbReference type="GO" id="GO:0004176">
    <property type="term" value="F:ATP-dependent peptidase activity"/>
    <property type="evidence" value="ECO:0007669"/>
    <property type="project" value="InterPro"/>
</dbReference>
<name>A0AAD4XBP0_9MAGN</name>
<dbReference type="PANTHER" id="PTHR10381">
    <property type="entry name" value="ATP-DEPENDENT CLP PROTEASE PROTEOLYTIC SUBUNIT"/>
    <property type="match status" value="1"/>
</dbReference>
<reference evidence="4" key="1">
    <citation type="submission" date="2022-04" db="EMBL/GenBank/DDBJ databases">
        <title>A functionally conserved STORR gene fusion in Papaver species that diverged 16.8 million years ago.</title>
        <authorList>
            <person name="Catania T."/>
        </authorList>
    </citation>
    <scope>NUCLEOTIDE SEQUENCE</scope>
    <source>
        <strain evidence="4">S-188037</strain>
    </source>
</reference>
<dbReference type="GO" id="GO:0009536">
    <property type="term" value="C:plastid"/>
    <property type="evidence" value="ECO:0007669"/>
    <property type="project" value="UniProtKB-ARBA"/>
</dbReference>
<dbReference type="AlphaFoldDB" id="A0AAD4XBP0"/>
<comment type="similarity">
    <text evidence="1 2">Belongs to the peptidase S14 family.</text>
</comment>
<evidence type="ECO:0000313" key="4">
    <source>
        <dbReference type="EMBL" id="KAI3878392.1"/>
    </source>
</evidence>
<dbReference type="Proteomes" id="UP001202328">
    <property type="component" value="Unassembled WGS sequence"/>
</dbReference>
<dbReference type="GO" id="GO:0004252">
    <property type="term" value="F:serine-type endopeptidase activity"/>
    <property type="evidence" value="ECO:0007669"/>
    <property type="project" value="InterPro"/>
</dbReference>
<comment type="caution">
    <text evidence="4">The sequence shown here is derived from an EMBL/GenBank/DDBJ whole genome shotgun (WGS) entry which is preliminary data.</text>
</comment>